<sequence>MKKIIIAFANHPQAPLQSVTEEDEGIYNTLNEALRGNYVVHRESFATVANINQAFSNYREDIAIFHYAGHAGEESLLFIDQAASGQGLAYLLKPSADAGNLRLVVLNGCSTGAQVDELLKIGVPAVIATSAAVNDRSARAFGTEFFKCVCVKGMSIRQAFETALAAAQLASAVPLGVDAPPSRDLNLPGKTPREPFWGLFFNTAAAVDQNPIPSEAPGPLPPFTPNAQLIKTLFTALIAAGNEPAIKLENSLKTEIIDNEENVIQMTIFSALPLPIASQLNTLFAPGSSGTEDLIRKPGFERLQQLGRIFHIASEFMGIIMISQLWELKIKEKVKDLPDDMMELLDNYFSLSIDARSVYDYSSLIRAIRKYIDTLDDVEYFVTELSTLRDDNPQNKPFGEACEFLHFIRSVTYTPTGKPRPKRVSDTEIPALCIRAEAMLCTVFEKLGFLHRYTLTSIQNICINKYRHETSTTFDHQVLKLMNSNDSKEMNFYLLAQHLDNSGVVLTKQLPSIHNAERRQYKGESLEFLNLSPLVVDINTFERFADQSRIAIFGQYEPATDSYVFRWVKNPDEARDYKPINVKRSFDRTTRVEQARHEAICQQLTAFKLFTQQALTSTP</sequence>
<reference evidence="3" key="1">
    <citation type="submission" date="2024-03" db="EMBL/GenBank/DDBJ databases">
        <title>Chitinophaga horti sp. nov., isolated from garden soil.</title>
        <authorList>
            <person name="Lee D.S."/>
            <person name="Han D.M."/>
            <person name="Baek J.H."/>
            <person name="Choi D.G."/>
            <person name="Jeon J.H."/>
            <person name="Jeon C.O."/>
        </authorList>
    </citation>
    <scope>NUCLEOTIDE SEQUENCE [LARGE SCALE GENOMIC DNA]</scope>
    <source>
        <strain evidence="3">GPA1</strain>
    </source>
</reference>
<name>A0ABZ2YRN5_9BACT</name>
<dbReference type="RefSeq" id="WP_341837285.1">
    <property type="nucleotide sequence ID" value="NZ_CP149822.1"/>
</dbReference>
<protein>
    <submittedName>
        <fullName evidence="2">CHAT domain-containing protein</fullName>
    </submittedName>
</protein>
<evidence type="ECO:0000313" key="2">
    <source>
        <dbReference type="EMBL" id="WZN42451.1"/>
    </source>
</evidence>
<feature type="domain" description="CHAT" evidence="1">
    <location>
        <begin position="27"/>
        <end position="166"/>
    </location>
</feature>
<organism evidence="2 3">
    <name type="scientific">Chitinophaga pollutisoli</name>
    <dbReference type="NCBI Taxonomy" id="3133966"/>
    <lineage>
        <taxon>Bacteria</taxon>
        <taxon>Pseudomonadati</taxon>
        <taxon>Bacteroidota</taxon>
        <taxon>Chitinophagia</taxon>
        <taxon>Chitinophagales</taxon>
        <taxon>Chitinophagaceae</taxon>
        <taxon>Chitinophaga</taxon>
    </lineage>
</organism>
<gene>
    <name evidence="2" type="ORF">WJU16_05315</name>
</gene>
<keyword evidence="3" id="KW-1185">Reference proteome</keyword>
<accession>A0ABZ2YRN5</accession>
<proteinExistence type="predicted"/>
<dbReference type="EMBL" id="CP149822">
    <property type="protein sequence ID" value="WZN42451.1"/>
    <property type="molecule type" value="Genomic_DNA"/>
</dbReference>
<dbReference type="InterPro" id="IPR024983">
    <property type="entry name" value="CHAT_dom"/>
</dbReference>
<evidence type="ECO:0000313" key="3">
    <source>
        <dbReference type="Proteomes" id="UP001485459"/>
    </source>
</evidence>
<dbReference type="Pfam" id="PF12770">
    <property type="entry name" value="CHAT"/>
    <property type="match status" value="1"/>
</dbReference>
<dbReference type="Proteomes" id="UP001485459">
    <property type="component" value="Chromosome"/>
</dbReference>
<evidence type="ECO:0000259" key="1">
    <source>
        <dbReference type="Pfam" id="PF12770"/>
    </source>
</evidence>